<evidence type="ECO:0000313" key="3">
    <source>
        <dbReference type="Proteomes" id="UP000076404"/>
    </source>
</evidence>
<gene>
    <name evidence="2" type="ORF">GEMMAAP_00335</name>
</gene>
<protein>
    <recommendedName>
        <fullName evidence="4">Outer membrane protein beta-barrel domain-containing protein</fullName>
    </recommendedName>
</protein>
<dbReference type="EMBL" id="CP011454">
    <property type="protein sequence ID" value="AMW03709.1"/>
    <property type="molecule type" value="Genomic_DNA"/>
</dbReference>
<proteinExistence type="predicted"/>
<dbReference type="KEGG" id="gph:GEMMAAP_00335"/>
<dbReference type="AlphaFoldDB" id="A0A143BFC0"/>
<evidence type="ECO:0008006" key="4">
    <source>
        <dbReference type="Google" id="ProtNLM"/>
    </source>
</evidence>
<accession>A0A143BFC0</accession>
<dbReference type="eggNOG" id="ENOG5032VIB">
    <property type="taxonomic scope" value="Bacteria"/>
</dbReference>
<feature type="signal peptide" evidence="1">
    <location>
        <begin position="1"/>
        <end position="25"/>
    </location>
</feature>
<dbReference type="Pfam" id="PF20507">
    <property type="entry name" value="DUF6733"/>
    <property type="match status" value="1"/>
</dbReference>
<keyword evidence="3" id="KW-1185">Reference proteome</keyword>
<organism evidence="2 3">
    <name type="scientific">Gemmatimonas phototrophica</name>
    <dbReference type="NCBI Taxonomy" id="1379270"/>
    <lineage>
        <taxon>Bacteria</taxon>
        <taxon>Pseudomonadati</taxon>
        <taxon>Gemmatimonadota</taxon>
        <taxon>Gemmatimonadia</taxon>
        <taxon>Gemmatimonadales</taxon>
        <taxon>Gemmatimonadaceae</taxon>
        <taxon>Gemmatimonas</taxon>
    </lineage>
</organism>
<keyword evidence="1" id="KW-0732">Signal</keyword>
<sequence length="249" mass="26593">MSTLISKHVRRAVMLTALVAAPVVAQDRASSFTVALNQDNFFGFYPTFAGTYTPKKAKNVDFAFYGTLWTIPAFNVGGTPNGANLWTEFGVGARFRLAEDRLAIKPQLGVTHGSLLSGAPAGGSPNVLDGIVPSLTVNYADKRAEGEVYGGYYRAAREVGPVQLDFLHYWANAGVKFATIASAGVHLEQLRNSRTTAVNGSPSDTYRWVGGYLQFALPGSNAFARMTMGSNVLDGATGGFYKLTTGLSF</sequence>
<reference evidence="2 3" key="2">
    <citation type="journal article" date="2016" name="Environ. Microbiol. Rep.">
        <title>Metagenomic evidence for the presence of phototrophic Gemmatimonadetes bacteria in diverse environments.</title>
        <authorList>
            <person name="Zeng Y."/>
            <person name="Baumbach J."/>
            <person name="Barbosa E.G."/>
            <person name="Azevedo V."/>
            <person name="Zhang C."/>
            <person name="Koblizek M."/>
        </authorList>
    </citation>
    <scope>NUCLEOTIDE SEQUENCE [LARGE SCALE GENOMIC DNA]</scope>
    <source>
        <strain evidence="2 3">AP64</strain>
    </source>
</reference>
<evidence type="ECO:0000313" key="2">
    <source>
        <dbReference type="EMBL" id="AMW03709.1"/>
    </source>
</evidence>
<dbReference type="Proteomes" id="UP000076404">
    <property type="component" value="Chromosome"/>
</dbReference>
<dbReference type="InterPro" id="IPR046620">
    <property type="entry name" value="DUF6733"/>
</dbReference>
<feature type="chain" id="PRO_5007506763" description="Outer membrane protein beta-barrel domain-containing protein" evidence="1">
    <location>
        <begin position="26"/>
        <end position="249"/>
    </location>
</feature>
<evidence type="ECO:0000256" key="1">
    <source>
        <dbReference type="SAM" id="SignalP"/>
    </source>
</evidence>
<reference evidence="2 3" key="1">
    <citation type="journal article" date="2014" name="Proc. Natl. Acad. Sci. U.S.A.">
        <title>Functional type 2 photosynthetic reaction centers found in the rare bacterial phylum Gemmatimonadetes.</title>
        <authorList>
            <person name="Zeng Y."/>
            <person name="Feng F."/>
            <person name="Medova H."/>
            <person name="Dean J."/>
            <person name="Koblizek M."/>
        </authorList>
    </citation>
    <scope>NUCLEOTIDE SEQUENCE [LARGE SCALE GENOMIC DNA]</scope>
    <source>
        <strain evidence="2 3">AP64</strain>
    </source>
</reference>
<name>A0A143BFC0_9BACT</name>